<dbReference type="AlphaFoldDB" id="A0A9W9GJ93"/>
<reference evidence="2" key="2">
    <citation type="journal article" date="2023" name="IMA Fungus">
        <title>Comparative genomic study of the Penicillium genus elucidates a diverse pangenome and 15 lateral gene transfer events.</title>
        <authorList>
            <person name="Petersen C."/>
            <person name="Sorensen T."/>
            <person name="Nielsen M.R."/>
            <person name="Sondergaard T.E."/>
            <person name="Sorensen J.L."/>
            <person name="Fitzpatrick D.A."/>
            <person name="Frisvad J.C."/>
            <person name="Nielsen K.L."/>
        </authorList>
    </citation>
    <scope>NUCLEOTIDE SEQUENCE</scope>
    <source>
        <strain evidence="2">IBT 22155</strain>
    </source>
</reference>
<accession>A0A9W9GJ93</accession>
<evidence type="ECO:0000256" key="1">
    <source>
        <dbReference type="SAM" id="MobiDB-lite"/>
    </source>
</evidence>
<name>A0A9W9GJ93_9EURO</name>
<proteinExistence type="predicted"/>
<feature type="region of interest" description="Disordered" evidence="1">
    <location>
        <begin position="1"/>
        <end position="104"/>
    </location>
</feature>
<dbReference type="OrthoDB" id="6512771at2759"/>
<organism evidence="2 3">
    <name type="scientific">Penicillium bovifimosum</name>
    <dbReference type="NCBI Taxonomy" id="126998"/>
    <lineage>
        <taxon>Eukaryota</taxon>
        <taxon>Fungi</taxon>
        <taxon>Dikarya</taxon>
        <taxon>Ascomycota</taxon>
        <taxon>Pezizomycotina</taxon>
        <taxon>Eurotiomycetes</taxon>
        <taxon>Eurotiomycetidae</taxon>
        <taxon>Eurotiales</taxon>
        <taxon>Aspergillaceae</taxon>
        <taxon>Penicillium</taxon>
    </lineage>
</organism>
<evidence type="ECO:0000313" key="3">
    <source>
        <dbReference type="Proteomes" id="UP001149079"/>
    </source>
</evidence>
<dbReference type="Proteomes" id="UP001149079">
    <property type="component" value="Unassembled WGS sequence"/>
</dbReference>
<dbReference type="EMBL" id="JAPQKL010000007">
    <property type="protein sequence ID" value="KAJ5121241.1"/>
    <property type="molecule type" value="Genomic_DNA"/>
</dbReference>
<keyword evidence="3" id="KW-1185">Reference proteome</keyword>
<evidence type="ECO:0000313" key="2">
    <source>
        <dbReference type="EMBL" id="KAJ5121241.1"/>
    </source>
</evidence>
<reference evidence="2" key="1">
    <citation type="submission" date="2022-11" db="EMBL/GenBank/DDBJ databases">
        <authorList>
            <person name="Petersen C."/>
        </authorList>
    </citation>
    <scope>NUCLEOTIDE SEQUENCE</scope>
    <source>
        <strain evidence="2">IBT 22155</strain>
    </source>
</reference>
<gene>
    <name evidence="2" type="ORF">N7515_009202</name>
</gene>
<protein>
    <submittedName>
        <fullName evidence="2">Uncharacterized protein</fullName>
    </submittedName>
</protein>
<comment type="caution">
    <text evidence="2">The sequence shown here is derived from an EMBL/GenBank/DDBJ whole genome shotgun (WGS) entry which is preliminary data.</text>
</comment>
<feature type="compositionally biased region" description="Basic and acidic residues" evidence="1">
    <location>
        <begin position="50"/>
        <end position="59"/>
    </location>
</feature>
<dbReference type="RefSeq" id="XP_056517745.1">
    <property type="nucleotide sequence ID" value="XM_056669946.1"/>
</dbReference>
<feature type="compositionally biased region" description="Basic and acidic residues" evidence="1">
    <location>
        <begin position="1"/>
        <end position="39"/>
    </location>
</feature>
<sequence>MEHPSPVNKTERLARGEEAIEKAEAEDKGTDHPGEKARMQEPSGNAVSLDSDHALRADVPDFVPGMPSSQAGPPSSAPSTKGKGKARQPRAPPQPPKVTTKSTADDLATRIHEDISHNLTSPRATLAGVIKKSILNRFLVYPHTHVVRLARGLARDVRIHVMQLVMQVHVRLVLPWAQRRIASVVLIRRKNVVKTQIMKMAGAVVRSAVSYCRAENTHVHFHVMRDCAVAARLALTLVAIVGNLRWRCSASRKMMRRTVESSLRTDQKMNGPAASIAGRLVTVPLIVAFIHVRRTATRRSLIQHTVHDHRMLSSIALVARRRYLRYRDIHLGLLAKTPF</sequence>
<dbReference type="GeneID" id="81409116"/>
<feature type="compositionally biased region" description="Low complexity" evidence="1">
    <location>
        <begin position="64"/>
        <end position="79"/>
    </location>
</feature>